<feature type="region of interest" description="Disordered" evidence="6">
    <location>
        <begin position="41"/>
        <end position="69"/>
    </location>
</feature>
<proteinExistence type="predicted"/>
<reference evidence="7 8" key="1">
    <citation type="submission" date="2016-10" db="EMBL/GenBank/DDBJ databases">
        <authorList>
            <person name="de Groot N.N."/>
        </authorList>
    </citation>
    <scope>NUCLEOTIDE SEQUENCE [LARGE SCALE GENOMIC DNA]</scope>
    <source>
        <strain evidence="7 8">CPCC 201259</strain>
    </source>
</reference>
<dbReference type="EMBL" id="FOUP01000021">
    <property type="protein sequence ID" value="SFO67652.1"/>
    <property type="molecule type" value="Genomic_DNA"/>
</dbReference>
<comment type="catalytic activity">
    <reaction evidence="1">
        <text>ATP + protein L-histidine = ADP + protein N-phospho-L-histidine.</text>
        <dbReference type="EC" id="2.7.13.3"/>
    </reaction>
</comment>
<dbReference type="OrthoDB" id="227596at2"/>
<dbReference type="PANTHER" id="PTHR24421">
    <property type="entry name" value="NITRATE/NITRITE SENSOR PROTEIN NARX-RELATED"/>
    <property type="match status" value="1"/>
</dbReference>
<gene>
    <name evidence="7" type="ORF">SAMN05421805_12156</name>
</gene>
<evidence type="ECO:0000313" key="8">
    <source>
        <dbReference type="Proteomes" id="UP000199398"/>
    </source>
</evidence>
<name>A0A1I5J4K2_9PSEU</name>
<evidence type="ECO:0000256" key="2">
    <source>
        <dbReference type="ARBA" id="ARBA00012438"/>
    </source>
</evidence>
<evidence type="ECO:0000256" key="5">
    <source>
        <dbReference type="ARBA" id="ARBA00023012"/>
    </source>
</evidence>
<dbReference type="Gene3D" id="3.30.565.10">
    <property type="entry name" value="Histidine kinase-like ATPase, C-terminal domain"/>
    <property type="match status" value="1"/>
</dbReference>
<keyword evidence="4" id="KW-0418">Kinase</keyword>
<dbReference type="InterPro" id="IPR050482">
    <property type="entry name" value="Sensor_HK_TwoCompSys"/>
</dbReference>
<sequence length="81" mass="8476">MQEALTNVVKHARAESVAVELGSEEDALLIAITDDGRERPRAADGRGLIGNRQRPRVCGGTTSLDPAVSGRGTARLPVVVA</sequence>
<accession>A0A1I5J4K2</accession>
<evidence type="ECO:0000256" key="6">
    <source>
        <dbReference type="SAM" id="MobiDB-lite"/>
    </source>
</evidence>
<dbReference type="PANTHER" id="PTHR24421:SF10">
    <property type="entry name" value="NITRATE_NITRITE SENSOR PROTEIN NARQ"/>
    <property type="match status" value="1"/>
</dbReference>
<dbReference type="STRING" id="455193.SAMN05421805_12156"/>
<evidence type="ECO:0000256" key="4">
    <source>
        <dbReference type="ARBA" id="ARBA00022777"/>
    </source>
</evidence>
<protein>
    <recommendedName>
        <fullName evidence="2">histidine kinase</fullName>
        <ecNumber evidence="2">2.7.13.3</ecNumber>
    </recommendedName>
</protein>
<evidence type="ECO:0000313" key="7">
    <source>
        <dbReference type="EMBL" id="SFO67652.1"/>
    </source>
</evidence>
<evidence type="ECO:0000256" key="3">
    <source>
        <dbReference type="ARBA" id="ARBA00022679"/>
    </source>
</evidence>
<dbReference type="GO" id="GO:0000160">
    <property type="term" value="P:phosphorelay signal transduction system"/>
    <property type="evidence" value="ECO:0007669"/>
    <property type="project" value="UniProtKB-KW"/>
</dbReference>
<dbReference type="Proteomes" id="UP000199398">
    <property type="component" value="Unassembled WGS sequence"/>
</dbReference>
<dbReference type="SUPFAM" id="SSF55874">
    <property type="entry name" value="ATPase domain of HSP90 chaperone/DNA topoisomerase II/histidine kinase"/>
    <property type="match status" value="1"/>
</dbReference>
<evidence type="ECO:0000256" key="1">
    <source>
        <dbReference type="ARBA" id="ARBA00000085"/>
    </source>
</evidence>
<keyword evidence="3" id="KW-0808">Transferase</keyword>
<dbReference type="CDD" id="cd16917">
    <property type="entry name" value="HATPase_UhpB-NarQ-NarX-like"/>
    <property type="match status" value="1"/>
</dbReference>
<organism evidence="7 8">
    <name type="scientific">Saccharopolyspora antimicrobica</name>
    <dbReference type="NCBI Taxonomy" id="455193"/>
    <lineage>
        <taxon>Bacteria</taxon>
        <taxon>Bacillati</taxon>
        <taxon>Actinomycetota</taxon>
        <taxon>Actinomycetes</taxon>
        <taxon>Pseudonocardiales</taxon>
        <taxon>Pseudonocardiaceae</taxon>
        <taxon>Saccharopolyspora</taxon>
    </lineage>
</organism>
<dbReference type="AlphaFoldDB" id="A0A1I5J4K2"/>
<dbReference type="GO" id="GO:0004673">
    <property type="term" value="F:protein histidine kinase activity"/>
    <property type="evidence" value="ECO:0007669"/>
    <property type="project" value="UniProtKB-EC"/>
</dbReference>
<dbReference type="EC" id="2.7.13.3" evidence="2"/>
<dbReference type="InterPro" id="IPR036890">
    <property type="entry name" value="HATPase_C_sf"/>
</dbReference>
<keyword evidence="5" id="KW-0902">Two-component regulatory system</keyword>